<reference evidence="2 3" key="1">
    <citation type="submission" date="2021-02" db="EMBL/GenBank/DDBJ databases">
        <title>De Novo genome assembly of isolated myxobacteria.</title>
        <authorList>
            <person name="Stevens D.C."/>
        </authorList>
    </citation>
    <scope>NUCLEOTIDE SEQUENCE [LARGE SCALE GENOMIC DNA]</scope>
    <source>
        <strain evidence="2 3">SCHIC003</strain>
    </source>
</reference>
<evidence type="ECO:0000256" key="1">
    <source>
        <dbReference type="SAM" id="SignalP"/>
    </source>
</evidence>
<keyword evidence="3" id="KW-1185">Reference proteome</keyword>
<sequence length="493" mass="51184">MRAIDGYALLCLALMGCGTVAEDVGPPPQGEALSSEGASLECPPGVARRVRVVVPPGTPESPLFPVGPESLTDVGGTLFFAVNFRDGRGELWRSDGSEEGTQVVRAFPVAAPLWGPGLTEMVAVGNRVFFQAAPPETGNELWVSDGTGAGTRMVKDLMPGPGNSRLSHLTHVGSGLTFFRTVTEPTPTGLELWTSNGTEAGTVRLASFGAVAALGDLVLKVGNALLFSLSDAGGTFLWRTDGTASGTVLVKRLDAGEVRIGEVGSAGAHGPGLFTLLDTVGTEVWRTDGTAAGTVRLETFGRAMRLLGAMGSSVILAEEDAVAQRLRLRRVSLAGGGKALITTLDNPFAGQPDAYPYIQVIAPTQERLFFSLAIGSPGPSPRRVRLWVTDGTAAGTRQLPSELSTSDEFWSPVAATGPGSVFFAGAKPGMGSEPWVSSGTVGTTAQVANANPVSSSSPWGFTRVGTRVYFAARDDTGHYQLWVAPADVSCPPG</sequence>
<organism evidence="2 3">
    <name type="scientific">Myxococcus landrumensis</name>
    <dbReference type="NCBI Taxonomy" id="2813577"/>
    <lineage>
        <taxon>Bacteria</taxon>
        <taxon>Pseudomonadati</taxon>
        <taxon>Myxococcota</taxon>
        <taxon>Myxococcia</taxon>
        <taxon>Myxococcales</taxon>
        <taxon>Cystobacterineae</taxon>
        <taxon>Myxococcaceae</taxon>
        <taxon>Myxococcus</taxon>
    </lineage>
</organism>
<feature type="chain" id="PRO_5045894708" description="Lipoprotein" evidence="1">
    <location>
        <begin position="22"/>
        <end position="493"/>
    </location>
</feature>
<evidence type="ECO:0000313" key="3">
    <source>
        <dbReference type="Proteomes" id="UP000663090"/>
    </source>
</evidence>
<dbReference type="EMBL" id="CP071091">
    <property type="protein sequence ID" value="QSQ17493.1"/>
    <property type="molecule type" value="Genomic_DNA"/>
</dbReference>
<dbReference type="RefSeq" id="WP_206719112.1">
    <property type="nucleotide sequence ID" value="NZ_CP071091.1"/>
</dbReference>
<protein>
    <recommendedName>
        <fullName evidence="4">Lipoprotein</fullName>
    </recommendedName>
</protein>
<proteinExistence type="predicted"/>
<feature type="signal peptide" evidence="1">
    <location>
        <begin position="1"/>
        <end position="21"/>
    </location>
</feature>
<gene>
    <name evidence="2" type="ORF">JY572_16260</name>
</gene>
<dbReference type="Proteomes" id="UP000663090">
    <property type="component" value="Chromosome"/>
</dbReference>
<name>A0ABX7NFP5_9BACT</name>
<accession>A0ABX7NFP5</accession>
<evidence type="ECO:0000313" key="2">
    <source>
        <dbReference type="EMBL" id="QSQ17493.1"/>
    </source>
</evidence>
<dbReference type="PROSITE" id="PS51257">
    <property type="entry name" value="PROKAR_LIPOPROTEIN"/>
    <property type="match status" value="1"/>
</dbReference>
<evidence type="ECO:0008006" key="4">
    <source>
        <dbReference type="Google" id="ProtNLM"/>
    </source>
</evidence>
<keyword evidence="1" id="KW-0732">Signal</keyword>